<dbReference type="InterPro" id="IPR046538">
    <property type="entry name" value="DUF6603"/>
</dbReference>
<feature type="domain" description="DUF6603" evidence="1">
    <location>
        <begin position="453"/>
        <end position="1020"/>
    </location>
</feature>
<proteinExistence type="predicted"/>
<dbReference type="Proteomes" id="UP000001660">
    <property type="component" value="Chromosome"/>
</dbReference>
<dbReference type="eggNOG" id="COG0419">
    <property type="taxonomic scope" value="Bacteria"/>
</dbReference>
<name>D8PHB3_9BACT</name>
<protein>
    <recommendedName>
        <fullName evidence="1">DUF6603 domain-containing protein</fullName>
    </recommendedName>
</protein>
<accession>D8PHB3</accession>
<reference evidence="2 3" key="1">
    <citation type="journal article" date="2010" name="Proc. Natl. Acad. Sci. U.S.A.">
        <title>A Nitrospira metagenome illuminates the physiology and evolution of globally important nitrite-oxidizing bacteria.</title>
        <authorList>
            <person name="Lucker S."/>
            <person name="Wagner M."/>
            <person name="Maixner F."/>
            <person name="Pelletier E."/>
            <person name="Koch H."/>
            <person name="Vacherie B."/>
            <person name="Rattei T."/>
            <person name="Sinninghe Damste J."/>
            <person name="Spieck E."/>
            <person name="Le Paslier D."/>
            <person name="Daims H."/>
        </authorList>
    </citation>
    <scope>NUCLEOTIDE SEQUENCE [LARGE SCALE GENOMIC DNA]</scope>
</reference>
<dbReference type="KEGG" id="nde:NIDE2954"/>
<dbReference type="STRING" id="330214.NIDE2954"/>
<evidence type="ECO:0000259" key="1">
    <source>
        <dbReference type="Pfam" id="PF20248"/>
    </source>
</evidence>
<dbReference type="EMBL" id="FP929003">
    <property type="protein sequence ID" value="CBK42650.1"/>
    <property type="molecule type" value="Genomic_DNA"/>
</dbReference>
<evidence type="ECO:0000313" key="3">
    <source>
        <dbReference type="Proteomes" id="UP000001660"/>
    </source>
</evidence>
<evidence type="ECO:0000313" key="2">
    <source>
        <dbReference type="EMBL" id="CBK42650.1"/>
    </source>
</evidence>
<sequence length="1106" mass="118034">MADHLVQNATAGIGRLLSYLDVVHGDIEEARAFLKLLGWDLPPGLDDIGLAALDLGDFLTKLDAVIGASDAEWNDEVTMAGRIVDLAFAIEALVARIHDLAHTLPARLASFGDYVDRTQIHKELPRRLFDFLVANYLAQASPLAYAVLHLMNIIDYPYYAADPATFQVEHVRATVHYHLFKVLVTEPNRLFTEAYGWDTPDFQSTLFLNRVSQLFQTLGLRSRIQPLSPQAEEAWVGRTGAGVDPPSQLITFLYEERGTAFGVRLGLSLFGAAPTSAGANDAGLGLAPLIQGRAEGAVPFHRLEDTRIEWSGNVEVLKRLAVILRPNRDLTLRKGAGLGDAINGRLTLGLRHGQPTGEPHPLVRLPGGSALRYQQFAVAGGIDAASATSPETFLELALLGLRFDLSLAEADGFVQGTLTRDRVEAPFDLTLRWSSKTGLSLSGSGGLHVFLTLQKSIGPLRLDGVHIGIDVGEEGIETETSLNGRLTLGPVTATVERLGMTVNISFGEGNLGLFGLSPGFKPPTGLGLAIAAPGVVGGGYVGFDPQRAEYSGMLQLELADRIAIKAIGLLTTRLPDGSKGYSLLILLTAEGFTPIPLGLGFTLTGIGGLLGLRRTVSTSTLREGLKTGTLNAILFPVDPLRNAPQLLSDLRRVFPPTAGRHVFGPMVQLRWGTPTLLTLELALLLELPSPVRVIVLGRLQVLLPNQTHPLVQIRMDALGVLDVSAGTVSLDATLYDSRILQFTLTGDMALRAGWGSQPQFILAIGGFHPRFAAPPGLPALKRLALSLADGDTLQLRCAAYLAVTSNTVQFGARVDLHAAGGGFSFDGMLGFDALIQLAPLAFQVDIGAALALRYRGRLLMGISFKGSLAGPTPWEVQGKATIKILFFKVSVSFERQFGTKTPPPLPAAVDVVAQVAAALADRRNWSGTLPRREPPVVTVRDGGSTTAGPLRVHPLAELTVRERIAPLNRPITKLGTAPLVGGPTTLTVTATGSGPTALPWRTTPVQEPFALAQFEDLREDEQLARPSFEALAAGLTFALDEVAAEEDPGLTAPIAYETLLIDPTRPPERPKPGYVLSAAVLARVAPFGAAGQAAIRTRRRTSTVVA</sequence>
<keyword evidence="3" id="KW-1185">Reference proteome</keyword>
<dbReference type="Pfam" id="PF20248">
    <property type="entry name" value="DUF6603"/>
    <property type="match status" value="1"/>
</dbReference>
<dbReference type="OrthoDB" id="535891at2"/>
<organism evidence="2 3">
    <name type="scientific">Nitrospira defluvii</name>
    <dbReference type="NCBI Taxonomy" id="330214"/>
    <lineage>
        <taxon>Bacteria</taxon>
        <taxon>Pseudomonadati</taxon>
        <taxon>Nitrospirota</taxon>
        <taxon>Nitrospiria</taxon>
        <taxon>Nitrospirales</taxon>
        <taxon>Nitrospiraceae</taxon>
        <taxon>Nitrospira</taxon>
    </lineage>
</organism>
<gene>
    <name evidence="2" type="ORF">NIDE2954</name>
</gene>
<dbReference type="HOGENOM" id="CLU_007760_0_0_0"/>
<dbReference type="AlphaFoldDB" id="D8PHB3"/>